<evidence type="ECO:0000313" key="2">
    <source>
        <dbReference type="EMBL" id="MCX2976161.1"/>
    </source>
</evidence>
<comment type="caution">
    <text evidence="2">The sequence shown here is derived from an EMBL/GenBank/DDBJ whole genome shotgun (WGS) entry which is preliminary data.</text>
</comment>
<reference evidence="2" key="1">
    <citation type="submission" date="2019-02" db="EMBL/GenBank/DDBJ databases">
        <authorList>
            <person name="Li S.-H."/>
        </authorList>
    </citation>
    <scope>NUCLEOTIDE SEQUENCE</scope>
    <source>
        <strain evidence="2">IMCC11814</strain>
    </source>
</reference>
<sequence>MNDVKQGVYKHYKGKRYKVLFEATHSETGERVVVYQCLYGDYSHWVRPTAMFMESVDVGGKSVARFELIHQED</sequence>
<dbReference type="EMBL" id="SHNO01000001">
    <property type="protein sequence ID" value="MCX2976161.1"/>
    <property type="molecule type" value="Genomic_DNA"/>
</dbReference>
<dbReference type="Gene3D" id="2.30.30.320">
    <property type="entry name" value="DUF1653-like domain"/>
    <property type="match status" value="1"/>
</dbReference>
<organism evidence="2 3">
    <name type="scientific">Candidatus Marimicrobium litorale</name>
    <dbReference type="NCBI Taxonomy" id="2518991"/>
    <lineage>
        <taxon>Bacteria</taxon>
        <taxon>Pseudomonadati</taxon>
        <taxon>Pseudomonadota</taxon>
        <taxon>Gammaproteobacteria</taxon>
        <taxon>Cellvibrionales</taxon>
        <taxon>Halieaceae</taxon>
        <taxon>Marimicrobium</taxon>
    </lineage>
</organism>
<evidence type="ECO:0000259" key="1">
    <source>
        <dbReference type="Pfam" id="PF07866"/>
    </source>
</evidence>
<dbReference type="Pfam" id="PF07866">
    <property type="entry name" value="DUF1653"/>
    <property type="match status" value="1"/>
</dbReference>
<keyword evidence="3" id="KW-1185">Reference proteome</keyword>
<dbReference type="InterPro" id="IPR023387">
    <property type="entry name" value="DUF1653-like_dom"/>
</dbReference>
<gene>
    <name evidence="2" type="ORF">EYC82_02175</name>
</gene>
<accession>A0ABT3T1M9</accession>
<feature type="domain" description="DUF1653" evidence="1">
    <location>
        <begin position="7"/>
        <end position="67"/>
    </location>
</feature>
<proteinExistence type="predicted"/>
<evidence type="ECO:0000313" key="3">
    <source>
        <dbReference type="Proteomes" id="UP001143304"/>
    </source>
</evidence>
<protein>
    <submittedName>
        <fullName evidence="2">DUF1653 domain-containing protein</fullName>
    </submittedName>
</protein>
<dbReference type="RefSeq" id="WP_279247916.1">
    <property type="nucleotide sequence ID" value="NZ_SHNO01000001.1"/>
</dbReference>
<name>A0ABT3T1M9_9GAMM</name>
<dbReference type="Proteomes" id="UP001143304">
    <property type="component" value="Unassembled WGS sequence"/>
</dbReference>
<dbReference type="InterPro" id="IPR037135">
    <property type="entry name" value="DUF1653-like_dom_sf"/>
</dbReference>